<evidence type="ECO:0000313" key="3">
    <source>
        <dbReference type="Proteomes" id="UP000000366"/>
    </source>
</evidence>
<dbReference type="KEGG" id="mpt:Mpe_A1854"/>
<accession>A2SGX3</accession>
<dbReference type="Proteomes" id="UP000000366">
    <property type="component" value="Chromosome"/>
</dbReference>
<dbReference type="AlphaFoldDB" id="A2SGX3"/>
<evidence type="ECO:0000256" key="1">
    <source>
        <dbReference type="SAM" id="MobiDB-lite"/>
    </source>
</evidence>
<dbReference type="SUPFAM" id="SSF47598">
    <property type="entry name" value="Ribbon-helix-helix"/>
    <property type="match status" value="1"/>
</dbReference>
<dbReference type="RefSeq" id="WP_011829449.1">
    <property type="nucleotide sequence ID" value="NC_008825.1"/>
</dbReference>
<evidence type="ECO:0000313" key="2">
    <source>
        <dbReference type="EMBL" id="ABM94812.1"/>
    </source>
</evidence>
<dbReference type="InterPro" id="IPR010985">
    <property type="entry name" value="Ribbon_hlx_hlx"/>
</dbReference>
<name>A2SGX3_METPP</name>
<gene>
    <name evidence="2" type="ordered locus">Mpe_A1854</name>
</gene>
<dbReference type="EMBL" id="CP000555">
    <property type="protein sequence ID" value="ABM94812.1"/>
    <property type="molecule type" value="Genomic_DNA"/>
</dbReference>
<reference evidence="2 3" key="1">
    <citation type="journal article" date="2007" name="J. Bacteriol.">
        <title>Whole-genome analysis of the methyl tert-butyl ether-degrading beta-proteobacterium Methylibium petroleiphilum PM1.</title>
        <authorList>
            <person name="Kane S.R."/>
            <person name="Chakicherla A.Y."/>
            <person name="Chain P.S.G."/>
            <person name="Schmidt R."/>
            <person name="Shin M.W."/>
            <person name="Legler T.C."/>
            <person name="Scow K.M."/>
            <person name="Larimer F.W."/>
            <person name="Lucas S.M."/>
            <person name="Richardson P.M."/>
            <person name="Hristova K.R."/>
        </authorList>
    </citation>
    <scope>NUCLEOTIDE SEQUENCE [LARGE SCALE GENOMIC DNA]</scope>
    <source>
        <strain evidence="3">ATCC BAA-1232 / LMG 22953 / PM1</strain>
    </source>
</reference>
<protein>
    <submittedName>
        <fullName evidence="2">Uncharacterized protein</fullName>
    </submittedName>
</protein>
<dbReference type="HOGENOM" id="CLU_2302594_0_0_4"/>
<proteinExistence type="predicted"/>
<dbReference type="STRING" id="420662.Mpe_A1854"/>
<sequence length="100" mass="10591">MAFTARLPESVEADAKAYAEFVGVSMNALLAIALRDYLDARMPDGPGVRRAPRPPASVEAPSPAQKPAFKAPASRSDPCPCGAVDLNGHALKWKHCHGKP</sequence>
<feature type="region of interest" description="Disordered" evidence="1">
    <location>
        <begin position="43"/>
        <end position="77"/>
    </location>
</feature>
<organism evidence="2 3">
    <name type="scientific">Methylibium petroleiphilum (strain ATCC BAA-1232 / LMG 22953 / PM1)</name>
    <dbReference type="NCBI Taxonomy" id="420662"/>
    <lineage>
        <taxon>Bacteria</taxon>
        <taxon>Pseudomonadati</taxon>
        <taxon>Pseudomonadota</taxon>
        <taxon>Betaproteobacteria</taxon>
        <taxon>Burkholderiales</taxon>
        <taxon>Sphaerotilaceae</taxon>
        <taxon>Methylibium</taxon>
    </lineage>
</organism>
<keyword evidence="3" id="KW-1185">Reference proteome</keyword>
<dbReference type="GO" id="GO:0006355">
    <property type="term" value="P:regulation of DNA-templated transcription"/>
    <property type="evidence" value="ECO:0007669"/>
    <property type="project" value="InterPro"/>
</dbReference>